<evidence type="ECO:0000313" key="2">
    <source>
        <dbReference type="Proteomes" id="UP000823674"/>
    </source>
</evidence>
<gene>
    <name evidence="1" type="primary">A04p008060.1_BraROA</name>
    <name evidence="1" type="ORF">IGI04_015253</name>
</gene>
<dbReference type="Proteomes" id="UP000823674">
    <property type="component" value="Chromosome A04"/>
</dbReference>
<organism evidence="1 2">
    <name type="scientific">Brassica rapa subsp. trilocularis</name>
    <dbReference type="NCBI Taxonomy" id="1813537"/>
    <lineage>
        <taxon>Eukaryota</taxon>
        <taxon>Viridiplantae</taxon>
        <taxon>Streptophyta</taxon>
        <taxon>Embryophyta</taxon>
        <taxon>Tracheophyta</taxon>
        <taxon>Spermatophyta</taxon>
        <taxon>Magnoliopsida</taxon>
        <taxon>eudicotyledons</taxon>
        <taxon>Gunneridae</taxon>
        <taxon>Pentapetalae</taxon>
        <taxon>rosids</taxon>
        <taxon>malvids</taxon>
        <taxon>Brassicales</taxon>
        <taxon>Brassicaceae</taxon>
        <taxon>Brassiceae</taxon>
        <taxon>Brassica</taxon>
    </lineage>
</organism>
<evidence type="ECO:0000313" key="1">
    <source>
        <dbReference type="EMBL" id="KAG5400646.1"/>
    </source>
</evidence>
<comment type="caution">
    <text evidence="1">The sequence shown here is derived from an EMBL/GenBank/DDBJ whole genome shotgun (WGS) entry which is preliminary data.</text>
</comment>
<dbReference type="EMBL" id="JADBGQ010000004">
    <property type="protein sequence ID" value="KAG5400646.1"/>
    <property type="molecule type" value="Genomic_DNA"/>
</dbReference>
<accession>A0ABQ7MS21</accession>
<proteinExistence type="predicted"/>
<keyword evidence="2" id="KW-1185">Reference proteome</keyword>
<reference evidence="1 2" key="1">
    <citation type="submission" date="2021-03" db="EMBL/GenBank/DDBJ databases">
        <authorList>
            <person name="King G.J."/>
            <person name="Bancroft I."/>
            <person name="Baten A."/>
            <person name="Bloomfield J."/>
            <person name="Borpatragohain P."/>
            <person name="He Z."/>
            <person name="Irish N."/>
            <person name="Irwin J."/>
            <person name="Liu K."/>
            <person name="Mauleon R.P."/>
            <person name="Moore J."/>
            <person name="Morris R."/>
            <person name="Ostergaard L."/>
            <person name="Wang B."/>
            <person name="Wells R."/>
        </authorList>
    </citation>
    <scope>NUCLEOTIDE SEQUENCE [LARGE SCALE GENOMIC DNA]</scope>
    <source>
        <strain evidence="1">R-o-18</strain>
        <tissue evidence="1">Leaf</tissue>
    </source>
</reference>
<name>A0ABQ7MS21_BRACM</name>
<protein>
    <submittedName>
        <fullName evidence="1">Uncharacterized protein</fullName>
    </submittedName>
</protein>
<sequence length="158" mass="17535">MAISKPCSHHLTISCVTGAFPDDGAKEASSSLSTSSSCLWNQFLGKLFVFSSIFTFLCCCKVFCGEPIQQPVPSASHHSTSIRPRVREYQRGAGKTTMCAKYAYYHQKKVYKPARYVSIVLGLLQSIGLNRMLPRLGFLIIEGMKVSYLSISFLLTCF</sequence>